<feature type="chain" id="PRO_5041223022" description="Sushi domain-containing protein" evidence="4">
    <location>
        <begin position="20"/>
        <end position="1085"/>
    </location>
</feature>
<organism evidence="6 7">
    <name type="scientific">Podarcis lilfordi</name>
    <name type="common">Lilford's wall lizard</name>
    <dbReference type="NCBI Taxonomy" id="74358"/>
    <lineage>
        <taxon>Eukaryota</taxon>
        <taxon>Metazoa</taxon>
        <taxon>Chordata</taxon>
        <taxon>Craniata</taxon>
        <taxon>Vertebrata</taxon>
        <taxon>Euteleostomi</taxon>
        <taxon>Lepidosauria</taxon>
        <taxon>Squamata</taxon>
        <taxon>Bifurcata</taxon>
        <taxon>Unidentata</taxon>
        <taxon>Episquamata</taxon>
        <taxon>Laterata</taxon>
        <taxon>Lacertibaenia</taxon>
        <taxon>Lacertidae</taxon>
        <taxon>Podarcis</taxon>
    </lineage>
</organism>
<dbReference type="InterPro" id="IPR000436">
    <property type="entry name" value="Sushi_SCR_CCP_dom"/>
</dbReference>
<dbReference type="FunFam" id="2.10.70.10:FF:000060">
    <property type="entry name" value="Complement inhibitory factor H"/>
    <property type="match status" value="1"/>
</dbReference>
<evidence type="ECO:0000259" key="5">
    <source>
        <dbReference type="SMART" id="SM00032"/>
    </source>
</evidence>
<dbReference type="FunFam" id="2.10.70.10:FF:000026">
    <property type="entry name" value="Complement inhibitory factor H"/>
    <property type="match status" value="2"/>
</dbReference>
<dbReference type="PANTHER" id="PTHR45785:SF7">
    <property type="entry name" value="COMPLEMENT FACTOR H"/>
    <property type="match status" value="1"/>
</dbReference>
<feature type="domain" description="Sushi" evidence="5">
    <location>
        <begin position="550"/>
        <end position="604"/>
    </location>
</feature>
<feature type="domain" description="Sushi" evidence="5">
    <location>
        <begin position="903"/>
        <end position="957"/>
    </location>
</feature>
<evidence type="ECO:0000256" key="4">
    <source>
        <dbReference type="SAM" id="SignalP"/>
    </source>
</evidence>
<name>A0AA35P691_9SAUR</name>
<dbReference type="InterPro" id="IPR035976">
    <property type="entry name" value="Sushi/SCR/CCP_sf"/>
</dbReference>
<keyword evidence="3" id="KW-1015">Disulfide bond</keyword>
<accession>A0AA35P691</accession>
<sequence>MESWLFSVLPFLLWTCCTSQNVCLEPPDIDFGEMISDEKARYLEGDRTQYKCNPGYVLEGTEWITCHGQKWTPAPRCLAPCGITKQQLDAKDLLLPGKRRRSQVTDSANPEGFQSPSFLTFGNCTKSLFLSFYYLLEMGKNCSHTPTIENGDIITLSQKQYASGSSVEFKCQKYYAMEGENRTFCNNGNWTKVPICLEPCAISLAEMESKKVEVVGQSDEHHFQNLYVQRGTSVELACKPGHAPAANYSPSAFVIRCNGEAIVYPECEEITCQEENIDHGYILNPKKLYKEGDRLHFSCSDGYKRAELSDAICTRNGWSSRLACIEIVCSPPQVENGDYYPKQSHYEYQDIIETRCESGYKLRNRLFPSMCTEIGWFPSPGCISKNCDYIWIENGQLSDFYERWPDYYFPGRVGQTVDYRCRDGFLPINKETWGRTSCTEFSWSPEPKCFKILHLKCKDGFETIKKATSDHVVCTKDGWNPNPECLPIHCDGFLLENGLLDPRKNQYQHRDVVKFSCHGNYKRVGPDSAQCYHFGWSPQPPTCKAQVDPCQPPPSILDGSISSDLQEEYEHGEKVEYKCDFGFAMTGSKLIECLDGQWTSLPHCKEEPRACEVPPNITNGRPASVDSDRYLHGETVAYECNGGFFIVGTKEAVCLHGQWELPLCVAFCPPPPQLPNAIDITDTRNYKSGEEIGFRCQENFFLQGPQKIKCDNGKWQTPPRCLDSSCGDPPAIAHGEVNNRSQRKYLSGESVEYHCHEGFELGESSTSTCENREWSPPPTCREKSCGEPPILTDAAYKGLIKNRYESGELLPFNCAPGYATEGPRNITCHKGKWSEASTCEYAICGEPPAVASADIVAGTAEIYLPDDEVHYQCHEGFEISGSPNVTCQNKEWSQPPTCVDVTCPPPPRVANGQITTALKQRYLPLEKVRYRCRQGYSLLGAFTVKCVNKEWTESPRCIDASGKCGPPPPIENGDFLGLVNSEYMPGAYVQYKCQTFHKPKGIQYVQCVNGHWTDTPTCTVPCTATKEDMNQNNIQLRWKSANKIYSASGDKTEFACKRGFRPDPSSPPFRAPCIEDRLDYPRCIP</sequence>
<keyword evidence="2 4" id="KW-0732">Signal</keyword>
<dbReference type="SUPFAM" id="SSF57535">
    <property type="entry name" value="Complement control module/SCR domain"/>
    <property type="match status" value="14"/>
</dbReference>
<proteinExistence type="predicted"/>
<feature type="domain" description="Sushi" evidence="5">
    <location>
        <begin position="329"/>
        <end position="382"/>
    </location>
</feature>
<keyword evidence="7" id="KW-1185">Reference proteome</keyword>
<feature type="domain" description="Sushi" evidence="5">
    <location>
        <begin position="23"/>
        <end position="77"/>
    </location>
</feature>
<feature type="domain" description="Sushi" evidence="5">
    <location>
        <begin position="490"/>
        <end position="543"/>
    </location>
</feature>
<evidence type="ECO:0000313" key="6">
    <source>
        <dbReference type="EMBL" id="CAI5776559.1"/>
    </source>
</evidence>
<feature type="domain" description="Sushi" evidence="5">
    <location>
        <begin position="726"/>
        <end position="780"/>
    </location>
</feature>
<dbReference type="AlphaFoldDB" id="A0AA35P691"/>
<dbReference type="PANTHER" id="PTHR45785">
    <property type="entry name" value="COMPLEMENT FACTOR H-RELATED"/>
    <property type="match status" value="1"/>
</dbReference>
<feature type="domain" description="Sushi" evidence="5">
    <location>
        <begin position="844"/>
        <end position="898"/>
    </location>
</feature>
<feature type="domain" description="Sushi" evidence="5">
    <location>
        <begin position="142"/>
        <end position="196"/>
    </location>
</feature>
<dbReference type="Gene3D" id="2.10.70.10">
    <property type="entry name" value="Complement Module, domain 1"/>
    <property type="match status" value="17"/>
</dbReference>
<feature type="signal peptide" evidence="4">
    <location>
        <begin position="1"/>
        <end position="19"/>
    </location>
</feature>
<keyword evidence="1" id="KW-0768">Sushi</keyword>
<evidence type="ECO:0000256" key="2">
    <source>
        <dbReference type="ARBA" id="ARBA00022729"/>
    </source>
</evidence>
<dbReference type="Pfam" id="PF00084">
    <property type="entry name" value="Sushi"/>
    <property type="match status" value="13"/>
</dbReference>
<feature type="domain" description="Sushi" evidence="5">
    <location>
        <begin position="611"/>
        <end position="664"/>
    </location>
</feature>
<evidence type="ECO:0000256" key="3">
    <source>
        <dbReference type="ARBA" id="ARBA00023157"/>
    </source>
</evidence>
<dbReference type="EMBL" id="OX395131">
    <property type="protein sequence ID" value="CAI5776559.1"/>
    <property type="molecule type" value="Genomic_DNA"/>
</dbReference>
<feature type="domain" description="Sushi" evidence="5">
    <location>
        <begin position="964"/>
        <end position="1018"/>
    </location>
</feature>
<feature type="domain" description="Sushi" evidence="5">
    <location>
        <begin position="272"/>
        <end position="324"/>
    </location>
</feature>
<feature type="domain" description="Sushi" evidence="5">
    <location>
        <begin position="785"/>
        <end position="839"/>
    </location>
</feature>
<dbReference type="Proteomes" id="UP001178461">
    <property type="component" value="Chromosome 6"/>
</dbReference>
<evidence type="ECO:0000256" key="1">
    <source>
        <dbReference type="ARBA" id="ARBA00022659"/>
    </source>
</evidence>
<dbReference type="InterPro" id="IPR051503">
    <property type="entry name" value="ComplSys_Reg/VirEntry_Med"/>
</dbReference>
<dbReference type="CDD" id="cd00033">
    <property type="entry name" value="CCP"/>
    <property type="match status" value="12"/>
</dbReference>
<reference evidence="6" key="1">
    <citation type="submission" date="2022-12" db="EMBL/GenBank/DDBJ databases">
        <authorList>
            <person name="Alioto T."/>
            <person name="Alioto T."/>
            <person name="Gomez Garrido J."/>
        </authorList>
    </citation>
    <scope>NUCLEOTIDE SEQUENCE</scope>
</reference>
<dbReference type="SMART" id="SM00032">
    <property type="entry name" value="CCP"/>
    <property type="match status" value="14"/>
</dbReference>
<evidence type="ECO:0000313" key="7">
    <source>
        <dbReference type="Proteomes" id="UP001178461"/>
    </source>
</evidence>
<feature type="domain" description="Sushi" evidence="5">
    <location>
        <begin position="387"/>
        <end position="449"/>
    </location>
</feature>
<gene>
    <name evidence="6" type="ORF">PODLI_1B011535</name>
</gene>
<feature type="domain" description="Sushi" evidence="5">
    <location>
        <begin position="668"/>
        <end position="721"/>
    </location>
</feature>
<protein>
    <recommendedName>
        <fullName evidence="5">Sushi domain-containing protein</fullName>
    </recommendedName>
</protein>